<keyword evidence="6" id="KW-0732">Signal</keyword>
<proteinExistence type="inferred from homology"/>
<evidence type="ECO:0000256" key="3">
    <source>
        <dbReference type="ARBA" id="ARBA00023237"/>
    </source>
</evidence>
<keyword evidence="4" id="KW-0798">TonB box</keyword>
<comment type="subcellular location">
    <subcellularLocation>
        <location evidence="1 4">Cell outer membrane</location>
    </subcellularLocation>
</comment>
<keyword evidence="3" id="KW-0998">Cell outer membrane</keyword>
<dbReference type="Gene3D" id="2.40.170.20">
    <property type="entry name" value="TonB-dependent receptor, beta-barrel domain"/>
    <property type="match status" value="1"/>
</dbReference>
<dbReference type="AlphaFoldDB" id="A0A059F9R4"/>
<dbReference type="FunFam" id="2.170.130.10:FF:000040">
    <property type="entry name" value="Transporter, outer membrane receptor (OMR) family"/>
    <property type="match status" value="1"/>
</dbReference>
<accession>A0A059F9R4</accession>
<evidence type="ECO:0000256" key="5">
    <source>
        <dbReference type="SAM" id="MobiDB-lite"/>
    </source>
</evidence>
<dbReference type="SUPFAM" id="SSF56935">
    <property type="entry name" value="Porins"/>
    <property type="match status" value="1"/>
</dbReference>
<dbReference type="PANTHER" id="PTHR47234">
    <property type="match status" value="1"/>
</dbReference>
<dbReference type="Gene3D" id="2.170.130.10">
    <property type="entry name" value="TonB-dependent receptor, plug domain"/>
    <property type="match status" value="1"/>
</dbReference>
<dbReference type="PATRIC" id="fig|1280951.3.peg.3242"/>
<evidence type="ECO:0000313" key="9">
    <source>
        <dbReference type="EMBL" id="KCZ87278.1"/>
    </source>
</evidence>
<keyword evidence="9" id="KW-0675">Receptor</keyword>
<dbReference type="EMBL" id="ARYI01000019">
    <property type="protein sequence ID" value="KCZ87278.1"/>
    <property type="molecule type" value="Genomic_DNA"/>
</dbReference>
<comment type="similarity">
    <text evidence="4">Belongs to the TonB-dependent receptor family.</text>
</comment>
<feature type="region of interest" description="Disordered" evidence="5">
    <location>
        <begin position="242"/>
        <end position="263"/>
    </location>
</feature>
<dbReference type="GO" id="GO:0009279">
    <property type="term" value="C:cell outer membrane"/>
    <property type="evidence" value="ECO:0007669"/>
    <property type="project" value="UniProtKB-SubCell"/>
</dbReference>
<dbReference type="InterPro" id="IPR012910">
    <property type="entry name" value="Plug_dom"/>
</dbReference>
<dbReference type="OrthoDB" id="7051241at2"/>
<sequence length="1004" mass="106781">MEKNVIVKSLLNTCALAALASALIAPLGVAQEQDEPAATLPVTEDETATLETVVITGSRIRRDVASTPAPVVTFGEAAFEERGLVSAGDALNEITSLRPQLNQAAGDGTSSGSGQQYPELFGLGTGRTLTLVNGRRFATTSSGLGDAQVDANIIPTGLISRIEVVQAGGAAVYGSDAIAGVVNYILKDDFDGVELDLQYGDNELGNYEQITGRITAGKNFGGGRGNVALNLEASTTPVLRFSDFPESNRSRITQGNPDDTGPDDGIPSLQEVIPAYFWNFNGNGVIFNAPAPPPFLMTTVNGAPAQFAPDGSVIPYNPGNILGIPFAEGGDGTRYSDLAGLRTGVERFTGNLIGHYDISDNLRLNTELLYAQTTGESVPQGYARTVLNQTSPSLGAIMFTRNNPFLTQSAIDTLSAANPGFGAGAPLWLSRNFYNGLFPDNVQENETTTWRALAGLEGDFDAAGRNFYWSASASYADVSGEESFWDANFANFNRAVNAVSDGAGGIVCAINADADTTNDDPSCAPLNPFGAGNISEAASRYVSARNGFEYNNEQVDLLATIGTQLFTLPAGAVDVVLAYEHRREEASFTPFEANQLGLVGTGSMEEPSSGKYNTNEYSAEVLVPIIGGDLTLPGVQALDVSGTYRFVDNSIAGEESVWSLGSRWEVTDGVTFRVTRSRNFRAPTLEQLFAPQSTVLANGGFDPCDADRIDAGPNPATRRANCEAEWAANPQYGDLATFQNPAENFSVTSVLTGGNADLLNEVSETTTFGVVLDNFIVPGLTVAADRIEIDLTDGLSAFTTADFMATCYDSTPQPAAICSAFTRLQAADGSDPAGTTATGRTTTFNAGEITFRGEVYYVNYGFDLNDLFSGATGDVTLGLEATHMAKLNTSVTGTSFTRSDNTVQRPDWTARFNAAYSTGPLRLSYQMDYLDDVLARPDATIENDPNPEIDANYVHSLSALYELREGLTLRAGVTNMFDEGPSYPTFVHGDILGRRYFAGVNYRF</sequence>
<dbReference type="Proteomes" id="UP000025061">
    <property type="component" value="Unassembled WGS sequence"/>
</dbReference>
<evidence type="ECO:0000256" key="6">
    <source>
        <dbReference type="SAM" id="SignalP"/>
    </source>
</evidence>
<feature type="domain" description="TonB-dependent receptor plug" evidence="8">
    <location>
        <begin position="64"/>
        <end position="181"/>
    </location>
</feature>
<dbReference type="InterPro" id="IPR036942">
    <property type="entry name" value="Beta-barrel_TonB_sf"/>
</dbReference>
<dbReference type="RefSeq" id="WP_011647580.1">
    <property type="nucleotide sequence ID" value="NZ_ARYI01000019.1"/>
</dbReference>
<gene>
    <name evidence="9" type="ORF">HHI_16085</name>
</gene>
<evidence type="ECO:0000256" key="1">
    <source>
        <dbReference type="ARBA" id="ARBA00004442"/>
    </source>
</evidence>
<dbReference type="Pfam" id="PF07715">
    <property type="entry name" value="Plug"/>
    <property type="match status" value="1"/>
</dbReference>
<evidence type="ECO:0000259" key="8">
    <source>
        <dbReference type="Pfam" id="PF07715"/>
    </source>
</evidence>
<evidence type="ECO:0000256" key="4">
    <source>
        <dbReference type="RuleBase" id="RU003357"/>
    </source>
</evidence>
<dbReference type="Pfam" id="PF00593">
    <property type="entry name" value="TonB_dep_Rec_b-barrel"/>
    <property type="match status" value="1"/>
</dbReference>
<dbReference type="PANTHER" id="PTHR47234:SF2">
    <property type="entry name" value="TONB-DEPENDENT RECEPTOR"/>
    <property type="match status" value="1"/>
</dbReference>
<feature type="signal peptide" evidence="6">
    <location>
        <begin position="1"/>
        <end position="30"/>
    </location>
</feature>
<evidence type="ECO:0000259" key="7">
    <source>
        <dbReference type="Pfam" id="PF00593"/>
    </source>
</evidence>
<evidence type="ECO:0000313" key="10">
    <source>
        <dbReference type="Proteomes" id="UP000025061"/>
    </source>
</evidence>
<keyword evidence="10" id="KW-1185">Reference proteome</keyword>
<feature type="compositionally biased region" description="Polar residues" evidence="5">
    <location>
        <begin position="245"/>
        <end position="257"/>
    </location>
</feature>
<feature type="domain" description="TonB-dependent receptor-like beta-barrel" evidence="7">
    <location>
        <begin position="421"/>
        <end position="975"/>
    </location>
</feature>
<protein>
    <submittedName>
        <fullName evidence="9">Outer membrane receptor (OMR) family protein</fullName>
    </submittedName>
</protein>
<feature type="chain" id="PRO_5001577891" evidence="6">
    <location>
        <begin position="31"/>
        <end position="1004"/>
    </location>
</feature>
<name>A0A059F9R4_9PROT</name>
<keyword evidence="2 4" id="KW-0472">Membrane</keyword>
<reference evidence="9 10" key="1">
    <citation type="submission" date="2013-04" db="EMBL/GenBank/DDBJ databases">
        <title>Hyphomonas hirschiana VP5 Genome Sequencing.</title>
        <authorList>
            <person name="Lai Q."/>
            <person name="Shao Z."/>
        </authorList>
    </citation>
    <scope>NUCLEOTIDE SEQUENCE [LARGE SCALE GENOMIC DNA]</scope>
    <source>
        <strain evidence="9 10">VP5</strain>
    </source>
</reference>
<dbReference type="InterPro" id="IPR037066">
    <property type="entry name" value="Plug_dom_sf"/>
</dbReference>
<dbReference type="InterPro" id="IPR000531">
    <property type="entry name" value="Beta-barrel_TonB"/>
</dbReference>
<evidence type="ECO:0000256" key="2">
    <source>
        <dbReference type="ARBA" id="ARBA00023136"/>
    </source>
</evidence>
<comment type="caution">
    <text evidence="9">The sequence shown here is derived from an EMBL/GenBank/DDBJ whole genome shotgun (WGS) entry which is preliminary data.</text>
</comment>
<organism evidence="9 10">
    <name type="scientific">Hyphomonas hirschiana VP5</name>
    <dbReference type="NCBI Taxonomy" id="1280951"/>
    <lineage>
        <taxon>Bacteria</taxon>
        <taxon>Pseudomonadati</taxon>
        <taxon>Pseudomonadota</taxon>
        <taxon>Alphaproteobacteria</taxon>
        <taxon>Hyphomonadales</taxon>
        <taxon>Hyphomonadaceae</taxon>
        <taxon>Hyphomonas</taxon>
    </lineage>
</organism>